<reference evidence="2" key="1">
    <citation type="journal article" date="2013" name="New Phytol.">
        <title>Comparative genomic and transcriptomic analyses reveal the hemibiotrophic stage shift of Colletotrichum fungi.</title>
        <authorList>
            <person name="Gan P."/>
            <person name="Ikeda K."/>
            <person name="Irieda H."/>
            <person name="Narusaka M."/>
            <person name="O'Connell R.J."/>
            <person name="Narusaka Y."/>
            <person name="Takano Y."/>
            <person name="Kubo Y."/>
            <person name="Shirasu K."/>
        </authorList>
    </citation>
    <scope>NUCLEOTIDE SEQUENCE [LARGE SCALE GENOMIC DNA]</scope>
    <source>
        <strain evidence="2">104-T / ATCC 96160 / CBS 514.97 / LARS 414 / MAFF 240422</strain>
    </source>
</reference>
<reference evidence="2" key="2">
    <citation type="journal article" date="2019" name="Mol. Plant Microbe Interact.">
        <title>Genome sequence resources for four phytopathogenic fungi from the Colletotrichum orbiculare species complex.</title>
        <authorList>
            <person name="Gan P."/>
            <person name="Tsushima A."/>
            <person name="Narusaka M."/>
            <person name="Narusaka Y."/>
            <person name="Takano Y."/>
            <person name="Kubo Y."/>
            <person name="Shirasu K."/>
        </authorList>
    </citation>
    <scope>GENOME REANNOTATION</scope>
    <source>
        <strain evidence="2">104-T / ATCC 96160 / CBS 514.97 / LARS 414 / MAFF 240422</strain>
    </source>
</reference>
<organism evidence="1 2">
    <name type="scientific">Colletotrichum orbiculare (strain 104-T / ATCC 96160 / CBS 514.97 / LARS 414 / MAFF 240422)</name>
    <name type="common">Cucumber anthracnose fungus</name>
    <name type="synonym">Colletotrichum lagenarium</name>
    <dbReference type="NCBI Taxonomy" id="1213857"/>
    <lineage>
        <taxon>Eukaryota</taxon>
        <taxon>Fungi</taxon>
        <taxon>Dikarya</taxon>
        <taxon>Ascomycota</taxon>
        <taxon>Pezizomycotina</taxon>
        <taxon>Sordariomycetes</taxon>
        <taxon>Hypocreomycetidae</taxon>
        <taxon>Glomerellales</taxon>
        <taxon>Glomerellaceae</taxon>
        <taxon>Colletotrichum</taxon>
        <taxon>Colletotrichum orbiculare species complex</taxon>
    </lineage>
</organism>
<evidence type="ECO:0000313" key="2">
    <source>
        <dbReference type="Proteomes" id="UP000014480"/>
    </source>
</evidence>
<name>A0A484G5G2_COLOR</name>
<dbReference type="EMBL" id="AMCV02000001">
    <property type="protein sequence ID" value="TDZ25769.1"/>
    <property type="molecule type" value="Genomic_DNA"/>
</dbReference>
<sequence length="86" mass="9359">MKVDLGRVRHLWLGGAKDWTLLHAASGGAYPHCSTREVPCTLQLRVPTAPSHDSTLAQGRSGLHRRTPALVHLGVCLDLRRMGRAA</sequence>
<proteinExistence type="predicted"/>
<keyword evidence="2" id="KW-1185">Reference proteome</keyword>
<comment type="caution">
    <text evidence="1">The sequence shown here is derived from an EMBL/GenBank/DDBJ whole genome shotgun (WGS) entry which is preliminary data.</text>
</comment>
<accession>A0A484G5G2</accession>
<gene>
    <name evidence="1" type="ORF">Cob_v000644</name>
</gene>
<evidence type="ECO:0000313" key="1">
    <source>
        <dbReference type="EMBL" id="TDZ25769.1"/>
    </source>
</evidence>
<dbReference type="AlphaFoldDB" id="A0A484G5G2"/>
<dbReference type="Proteomes" id="UP000014480">
    <property type="component" value="Unassembled WGS sequence"/>
</dbReference>
<protein>
    <submittedName>
        <fullName evidence="1">Uncharacterized protein</fullName>
    </submittedName>
</protein>